<reference evidence="2 3" key="1">
    <citation type="submission" date="2014-02" db="EMBL/GenBank/DDBJ databases">
        <authorList>
            <person name="Sears C."/>
            <person name="Carroll K."/>
            <person name="Sack B.R."/>
            <person name="Qadri F."/>
            <person name="Myers L.L."/>
            <person name="Chung G.-T."/>
            <person name="Escheverria P."/>
            <person name="Fraser C.M."/>
            <person name="Sadzewicz L."/>
            <person name="Shefchek K.A."/>
            <person name="Tallon L."/>
            <person name="Das S.P."/>
            <person name="Daugherty S."/>
            <person name="Mongodin E.F."/>
        </authorList>
    </citation>
    <scope>NUCLEOTIDE SEQUENCE [LARGE SCALE GENOMIC DNA]</scope>
    <source>
        <strain evidence="2 3">1007-1-F #10</strain>
    </source>
</reference>
<feature type="transmembrane region" description="Helical" evidence="1">
    <location>
        <begin position="44"/>
        <end position="62"/>
    </location>
</feature>
<organism evidence="2 3">
    <name type="scientific">Bacteroides fragilis str. 1007-1-F #10</name>
    <dbReference type="NCBI Taxonomy" id="1339295"/>
    <lineage>
        <taxon>Bacteria</taxon>
        <taxon>Pseudomonadati</taxon>
        <taxon>Bacteroidota</taxon>
        <taxon>Bacteroidia</taxon>
        <taxon>Bacteroidales</taxon>
        <taxon>Bacteroidaceae</taxon>
        <taxon>Bacteroides</taxon>
    </lineage>
</organism>
<evidence type="ECO:0000313" key="3">
    <source>
        <dbReference type="Proteomes" id="UP000022433"/>
    </source>
</evidence>
<keyword evidence="1" id="KW-0812">Transmembrane</keyword>
<dbReference type="EMBL" id="JGEA01000032">
    <property type="protein sequence ID" value="EYA13261.1"/>
    <property type="molecule type" value="Genomic_DNA"/>
</dbReference>
<proteinExistence type="predicted"/>
<accession>A0AAN4MWP9</accession>
<keyword evidence="1" id="KW-0472">Membrane</keyword>
<gene>
    <name evidence="2" type="ORF">M104_3922</name>
</gene>
<evidence type="ECO:0000313" key="2">
    <source>
        <dbReference type="EMBL" id="EYA13261.1"/>
    </source>
</evidence>
<dbReference type="Proteomes" id="UP000022433">
    <property type="component" value="Unassembled WGS sequence"/>
</dbReference>
<sequence>MHRPFTGEMHFSVPPPILHGIVCHPRSDKRHCCYFRYIHNFRQFVFSIFIFTTVYTDSLLSFI</sequence>
<protein>
    <recommendedName>
        <fullName evidence="4">Transmembrane protein</fullName>
    </recommendedName>
</protein>
<name>A0AAN4MWP9_BACFG</name>
<keyword evidence="1" id="KW-1133">Transmembrane helix</keyword>
<dbReference type="AlphaFoldDB" id="A0AAN4MWP9"/>
<evidence type="ECO:0000256" key="1">
    <source>
        <dbReference type="SAM" id="Phobius"/>
    </source>
</evidence>
<evidence type="ECO:0008006" key="4">
    <source>
        <dbReference type="Google" id="ProtNLM"/>
    </source>
</evidence>
<comment type="caution">
    <text evidence="2">The sequence shown here is derived from an EMBL/GenBank/DDBJ whole genome shotgun (WGS) entry which is preliminary data.</text>
</comment>